<dbReference type="GO" id="GO:0000976">
    <property type="term" value="F:transcription cis-regulatory region binding"/>
    <property type="evidence" value="ECO:0007669"/>
    <property type="project" value="TreeGrafter"/>
</dbReference>
<dbReference type="Gene3D" id="1.10.260.40">
    <property type="entry name" value="lambda repressor-like DNA-binding domains"/>
    <property type="match status" value="1"/>
</dbReference>
<dbReference type="InterPro" id="IPR000843">
    <property type="entry name" value="HTH_LacI"/>
</dbReference>
<organism evidence="1 2">
    <name type="scientific">Capsulimonas corticalis</name>
    <dbReference type="NCBI Taxonomy" id="2219043"/>
    <lineage>
        <taxon>Bacteria</taxon>
        <taxon>Bacillati</taxon>
        <taxon>Armatimonadota</taxon>
        <taxon>Armatimonadia</taxon>
        <taxon>Capsulimonadales</taxon>
        <taxon>Capsulimonadaceae</taxon>
        <taxon>Capsulimonas</taxon>
    </lineage>
</organism>
<name>A0A402D5X5_9BACT</name>
<dbReference type="Pfam" id="PF00356">
    <property type="entry name" value="LacI"/>
    <property type="match status" value="1"/>
</dbReference>
<dbReference type="KEGG" id="ccot:CCAX7_45820"/>
<dbReference type="SMART" id="SM00354">
    <property type="entry name" value="HTH_LACI"/>
    <property type="match status" value="1"/>
</dbReference>
<accession>A0A402D5X5</accession>
<dbReference type="PROSITE" id="PS50932">
    <property type="entry name" value="HTH_LACI_2"/>
    <property type="match status" value="1"/>
</dbReference>
<proteinExistence type="predicted"/>
<dbReference type="SUPFAM" id="SSF47413">
    <property type="entry name" value="lambda repressor-like DNA-binding domains"/>
    <property type="match status" value="1"/>
</dbReference>
<evidence type="ECO:0000313" key="2">
    <source>
        <dbReference type="Proteomes" id="UP000287394"/>
    </source>
</evidence>
<reference evidence="1 2" key="1">
    <citation type="journal article" date="2019" name="Int. J. Syst. Evol. Microbiol.">
        <title>Capsulimonas corticalis gen. nov., sp. nov., an aerobic capsulated bacterium, of a novel bacterial order, Capsulimonadales ord. nov., of the class Armatimonadia of the phylum Armatimonadetes.</title>
        <authorList>
            <person name="Li J."/>
            <person name="Kudo C."/>
            <person name="Tonouchi A."/>
        </authorList>
    </citation>
    <scope>NUCLEOTIDE SEQUENCE [LARGE SCALE GENOMIC DNA]</scope>
    <source>
        <strain evidence="1 2">AX-7</strain>
    </source>
</reference>
<dbReference type="Gene3D" id="3.40.50.2300">
    <property type="match status" value="2"/>
</dbReference>
<gene>
    <name evidence="1" type="ORF">CCAX7_45820</name>
</gene>
<dbReference type="OrthoDB" id="9784962at2"/>
<dbReference type="GO" id="GO:0003700">
    <property type="term" value="F:DNA-binding transcription factor activity"/>
    <property type="evidence" value="ECO:0007669"/>
    <property type="project" value="TreeGrafter"/>
</dbReference>
<protein>
    <submittedName>
        <fullName evidence="1">LacI family transcriptional regulator</fullName>
    </submittedName>
</protein>
<dbReference type="CDD" id="cd01392">
    <property type="entry name" value="HTH_LacI"/>
    <property type="match status" value="1"/>
</dbReference>
<dbReference type="RefSeq" id="WP_119324870.1">
    <property type="nucleotide sequence ID" value="NZ_AP025739.1"/>
</dbReference>
<dbReference type="AlphaFoldDB" id="A0A402D5X5"/>
<evidence type="ECO:0000313" key="1">
    <source>
        <dbReference type="EMBL" id="BDI32531.1"/>
    </source>
</evidence>
<dbReference type="InterPro" id="IPR010982">
    <property type="entry name" value="Lambda_DNA-bd_dom_sf"/>
</dbReference>
<dbReference type="PANTHER" id="PTHR30146:SF109">
    <property type="entry name" value="HTH-TYPE TRANSCRIPTIONAL REGULATOR GALS"/>
    <property type="match status" value="1"/>
</dbReference>
<dbReference type="EMBL" id="AP025739">
    <property type="protein sequence ID" value="BDI32531.1"/>
    <property type="molecule type" value="Genomic_DNA"/>
</dbReference>
<dbReference type="PANTHER" id="PTHR30146">
    <property type="entry name" value="LACI-RELATED TRANSCRIPTIONAL REPRESSOR"/>
    <property type="match status" value="1"/>
</dbReference>
<dbReference type="InterPro" id="IPR028082">
    <property type="entry name" value="Peripla_BP_I"/>
</dbReference>
<dbReference type="InterPro" id="IPR046335">
    <property type="entry name" value="LacI/GalR-like_sensor"/>
</dbReference>
<dbReference type="CDD" id="cd06267">
    <property type="entry name" value="PBP1_LacI_sugar_binding-like"/>
    <property type="match status" value="1"/>
</dbReference>
<sequence>MTTIRDIAAACGVAPQTVMSVIHNIPGKVSVETRARVLQAVRDMDYRPGAPRRRATAQKTHTIGMVGGWTSPCLMGVQSYYTDITTGAVVAAGEMKHNVLLFVSDLLYKDPMADIRLYCDGRCDGLVVIEPWNDSPLITALLERGIPVVSVGHYGQYSHPLSIVDVDNRQGMRDIVRALVSAGHRRIAFAGWDRRHSASIERKDYFLQSLREYGVAAPEHFVHLPEETSEYEEITPWLRSVLSLPDGERPTAIAAWNDITAGEIIRVANGMGLNVPADLSVTGFDDDPTVTSKVALTTVRQPYAQIGRRAIELLVDTINGVEMEHGRVIIPGELIMRQTIAPPPSGSQDGE</sequence>
<dbReference type="Proteomes" id="UP000287394">
    <property type="component" value="Chromosome"/>
</dbReference>
<keyword evidence="2" id="KW-1185">Reference proteome</keyword>
<dbReference type="Pfam" id="PF13377">
    <property type="entry name" value="Peripla_BP_3"/>
    <property type="match status" value="1"/>
</dbReference>
<dbReference type="SUPFAM" id="SSF53822">
    <property type="entry name" value="Periplasmic binding protein-like I"/>
    <property type="match status" value="1"/>
</dbReference>